<protein>
    <submittedName>
        <fullName evidence="2">Uncharacterized protein</fullName>
    </submittedName>
</protein>
<evidence type="ECO:0000256" key="1">
    <source>
        <dbReference type="SAM" id="MobiDB-lite"/>
    </source>
</evidence>
<feature type="compositionally biased region" description="Basic residues" evidence="1">
    <location>
        <begin position="1"/>
        <end position="19"/>
    </location>
</feature>
<feature type="compositionally biased region" description="Basic residues" evidence="1">
    <location>
        <begin position="41"/>
        <end position="52"/>
    </location>
</feature>
<gene>
    <name evidence="2" type="ORF">AVDCRST_MAG48-987</name>
</gene>
<accession>A0A6J4K7F9</accession>
<feature type="non-terminal residue" evidence="2">
    <location>
        <position position="1"/>
    </location>
</feature>
<dbReference type="AlphaFoldDB" id="A0A6J4K7F9"/>
<feature type="non-terminal residue" evidence="2">
    <location>
        <position position="159"/>
    </location>
</feature>
<evidence type="ECO:0000313" key="2">
    <source>
        <dbReference type="EMBL" id="CAA9296550.1"/>
    </source>
</evidence>
<sequence length="159" mass="17323">GAHGHHHAPRVRGRPARGLRHADRRPVPRRGVPGHRVEQLRRRRRRLHHPHHPLVPGARGGGPLRRRHAHGDRADGLGRGRSGRRAHRGPGDDRQGPARRHEGPAVAGPGRRWHRRPADRRPQGVHPAAGQEARAVLGAGSAGRLRQAAGGRQPLAGAM</sequence>
<feature type="compositionally biased region" description="Basic and acidic residues" evidence="1">
    <location>
        <begin position="89"/>
        <end position="103"/>
    </location>
</feature>
<reference evidence="2" key="1">
    <citation type="submission" date="2020-02" db="EMBL/GenBank/DDBJ databases">
        <authorList>
            <person name="Meier V. D."/>
        </authorList>
    </citation>
    <scope>NUCLEOTIDE SEQUENCE</scope>
    <source>
        <strain evidence="2">AVDCRST_MAG48</strain>
    </source>
</reference>
<proteinExistence type="predicted"/>
<name>A0A6J4K7F9_9ACTN</name>
<dbReference type="EMBL" id="CADCTS010000143">
    <property type="protein sequence ID" value="CAA9296550.1"/>
    <property type="molecule type" value="Genomic_DNA"/>
</dbReference>
<feature type="region of interest" description="Disordered" evidence="1">
    <location>
        <begin position="1"/>
        <end position="159"/>
    </location>
</feature>
<organism evidence="2">
    <name type="scientific">uncultured Friedmanniella sp</name>
    <dbReference type="NCBI Taxonomy" id="335381"/>
    <lineage>
        <taxon>Bacteria</taxon>
        <taxon>Bacillati</taxon>
        <taxon>Actinomycetota</taxon>
        <taxon>Actinomycetes</taxon>
        <taxon>Propionibacteriales</taxon>
        <taxon>Nocardioidaceae</taxon>
        <taxon>Friedmanniella</taxon>
        <taxon>environmental samples</taxon>
    </lineage>
</organism>